<dbReference type="PANTHER" id="PTHR42981:SF2">
    <property type="entry name" value="PYRUVATE DEHYDROGENASE [UBIQUINONE]"/>
    <property type="match status" value="1"/>
</dbReference>
<dbReference type="InterPro" id="IPR012001">
    <property type="entry name" value="Thiamin_PyroP_enz_TPP-bd_dom"/>
</dbReference>
<name>A0A2W2DSV1_9ACTN</name>
<dbReference type="Pfam" id="PF02776">
    <property type="entry name" value="TPP_enzyme_N"/>
    <property type="match status" value="1"/>
</dbReference>
<reference evidence="4 5" key="1">
    <citation type="submission" date="2018-01" db="EMBL/GenBank/DDBJ databases">
        <title>Draft genome sequence of Jishengella endophytica.</title>
        <authorList>
            <person name="Sahin N."/>
            <person name="Ay H."/>
            <person name="Saygin H."/>
        </authorList>
    </citation>
    <scope>NUCLEOTIDE SEQUENCE [LARGE SCALE GENOMIC DNA]</scope>
    <source>
        <strain evidence="4 5">DSM 45430</strain>
    </source>
</reference>
<comment type="caution">
    <text evidence="4">The sequence shown here is derived from an EMBL/GenBank/DDBJ whole genome shotgun (WGS) entry which is preliminary data.</text>
</comment>
<dbReference type="InterPro" id="IPR011766">
    <property type="entry name" value="TPP_enzyme_TPP-bd"/>
</dbReference>
<organism evidence="4 5">
    <name type="scientific">Micromonospora endophytica</name>
    <dbReference type="NCBI Taxonomy" id="515350"/>
    <lineage>
        <taxon>Bacteria</taxon>
        <taxon>Bacillati</taxon>
        <taxon>Actinomycetota</taxon>
        <taxon>Actinomycetes</taxon>
        <taxon>Micromonosporales</taxon>
        <taxon>Micromonosporaceae</taxon>
        <taxon>Micromonospora</taxon>
    </lineage>
</organism>
<dbReference type="GO" id="GO:0030976">
    <property type="term" value="F:thiamine pyrophosphate binding"/>
    <property type="evidence" value="ECO:0007669"/>
    <property type="project" value="InterPro"/>
</dbReference>
<dbReference type="Gene3D" id="3.40.50.970">
    <property type="match status" value="2"/>
</dbReference>
<dbReference type="PROSITE" id="PS00187">
    <property type="entry name" value="TPP_ENZYMES"/>
    <property type="match status" value="1"/>
</dbReference>
<dbReference type="InterPro" id="IPR047211">
    <property type="entry name" value="POXB-like"/>
</dbReference>
<evidence type="ECO:0000256" key="2">
    <source>
        <dbReference type="ARBA" id="ARBA00023052"/>
    </source>
</evidence>
<dbReference type="SUPFAM" id="SSF52518">
    <property type="entry name" value="Thiamin diphosphate-binding fold (THDP-binding)"/>
    <property type="match status" value="2"/>
</dbReference>
<keyword evidence="2 3" id="KW-0786">Thiamine pyrophosphate</keyword>
<dbReference type="InterPro" id="IPR047212">
    <property type="entry name" value="TPP_POXB-like"/>
</dbReference>
<dbReference type="Pfam" id="PF00205">
    <property type="entry name" value="TPP_enzyme_M"/>
    <property type="match status" value="1"/>
</dbReference>
<dbReference type="CDD" id="cd07039">
    <property type="entry name" value="TPP_PYR_POX"/>
    <property type="match status" value="1"/>
</dbReference>
<gene>
    <name evidence="4" type="ORF">C1I93_14790</name>
</gene>
<dbReference type="InterPro" id="IPR000399">
    <property type="entry name" value="TPP-bd_CS"/>
</dbReference>
<dbReference type="InterPro" id="IPR012000">
    <property type="entry name" value="Thiamin_PyroP_enz_cen_dom"/>
</dbReference>
<dbReference type="GO" id="GO:0000287">
    <property type="term" value="F:magnesium ion binding"/>
    <property type="evidence" value="ECO:0007669"/>
    <property type="project" value="InterPro"/>
</dbReference>
<dbReference type="GO" id="GO:0003824">
    <property type="term" value="F:catalytic activity"/>
    <property type="evidence" value="ECO:0007669"/>
    <property type="project" value="InterPro"/>
</dbReference>
<dbReference type="OrthoDB" id="4959782at2"/>
<dbReference type="InterPro" id="IPR047210">
    <property type="entry name" value="TPP_PYR_POXB-like"/>
</dbReference>
<protein>
    <submittedName>
        <fullName evidence="4">Thiamine pyrophosphate-requiring protein</fullName>
    </submittedName>
</protein>
<evidence type="ECO:0000256" key="3">
    <source>
        <dbReference type="RuleBase" id="RU362132"/>
    </source>
</evidence>
<accession>A0A2W2DSV1</accession>
<dbReference type="EMBL" id="POTX01000086">
    <property type="protein sequence ID" value="PZF95843.1"/>
    <property type="molecule type" value="Genomic_DNA"/>
</dbReference>
<dbReference type="AlphaFoldDB" id="A0A2W2DSV1"/>
<keyword evidence="5" id="KW-1185">Reference proteome</keyword>
<dbReference type="InterPro" id="IPR029035">
    <property type="entry name" value="DHS-like_NAD/FAD-binding_dom"/>
</dbReference>
<dbReference type="InterPro" id="IPR029061">
    <property type="entry name" value="THDP-binding"/>
</dbReference>
<dbReference type="Proteomes" id="UP000248627">
    <property type="component" value="Unassembled WGS sequence"/>
</dbReference>
<proteinExistence type="inferred from homology"/>
<evidence type="ECO:0000313" key="4">
    <source>
        <dbReference type="EMBL" id="PZF95843.1"/>
    </source>
</evidence>
<comment type="similarity">
    <text evidence="1 3">Belongs to the TPP enzyme family.</text>
</comment>
<dbReference type="RefSeq" id="WP_111243869.1">
    <property type="nucleotide sequence ID" value="NZ_AP023358.1"/>
</dbReference>
<dbReference type="CDD" id="cd02014">
    <property type="entry name" value="TPP_POX"/>
    <property type="match status" value="1"/>
</dbReference>
<dbReference type="PANTHER" id="PTHR42981">
    <property type="entry name" value="PYRUVATE DEHYDROGENASE [UBIQUINONE]"/>
    <property type="match status" value="1"/>
</dbReference>
<dbReference type="NCBIfam" id="NF006129">
    <property type="entry name" value="PRK08273.1"/>
    <property type="match status" value="1"/>
</dbReference>
<dbReference type="Gene3D" id="3.40.50.1220">
    <property type="entry name" value="TPP-binding domain"/>
    <property type="match status" value="1"/>
</dbReference>
<evidence type="ECO:0000313" key="5">
    <source>
        <dbReference type="Proteomes" id="UP000248627"/>
    </source>
</evidence>
<evidence type="ECO:0000256" key="1">
    <source>
        <dbReference type="ARBA" id="ARBA00007812"/>
    </source>
</evidence>
<dbReference type="Pfam" id="PF02775">
    <property type="entry name" value="TPP_enzyme_C"/>
    <property type="match status" value="1"/>
</dbReference>
<dbReference type="SUPFAM" id="SSF52467">
    <property type="entry name" value="DHS-like NAD/FAD-binding domain"/>
    <property type="match status" value="1"/>
</dbReference>
<sequence>MSTDHASSFVPADPWPLPRDATVADHIVQRLACWGVRRYFGYPGDGINGMTSALQRTCEQAQFIQVRHEETAGFAASGHVKYGGGPIGAVLVTSGPGAIHALNGLYDAKLDHQPVVALVGHTALTAEGGGYYQEVDLLALYKDVAAAFLAQLDHPSQVGHLVDRACRTALARRTVTALVLPLDVQDLAAMPHPPHAHGYYHTSSVPSSATTVPPAADLRHAAEVLGSGERVAMLVGQGALGAENEVREIAHRLGAGVSTALLGFTVVDHREPWVTGAIGLLGTRPSWQLMKECDRLLIVGSNMPYSEFYPPPGQARAVQIDHDGTQLGLRYPTEVNLTGDAAPTLRALLAELGPGPGPTRWRQTIAGATAAWRQSQRELAEQNADPVNPQLLFASLSERLPDDVMLAVDCGTTTAWYARHLKVRPGMLASLSGTLLSMGGAMPYALAAKFAHPDRPLVALIGDGAMQMNGVNELITVAKYWQGWADPRFVILVLNNRDLAFVSWEQRSSEGTPMFADSQQLPDIAYHRWAEVLGLRGTLVDHPDQVCDAWDEALHADRPTVINALVDPAELMMPPHFTAEQARKTAAAVLRGDTDWAGILRRGLPTAVATYRPRRR</sequence>